<dbReference type="OrthoDB" id="2990788at2"/>
<sequence length="94" mass="11317">MYEPRQGLVIWFQNVKHIRQLRTYGHLQYVSEKMKYAILYCNQREAEHLSESIKRLSFVTDVEYSKRPQLDTNFQKEEKEPGTTRRGRSDKVHA</sequence>
<evidence type="ECO:0000256" key="1">
    <source>
        <dbReference type="ARBA" id="ARBA00022490"/>
    </source>
</evidence>
<dbReference type="InterPro" id="IPR016979">
    <property type="entry name" value="DUF2129"/>
</dbReference>
<proteinExistence type="predicted"/>
<keyword evidence="4" id="KW-1185">Reference proteome</keyword>
<dbReference type="Pfam" id="PF09902">
    <property type="entry name" value="DUF2129"/>
    <property type="match status" value="1"/>
</dbReference>
<protein>
    <submittedName>
        <fullName evidence="3">Uncharacterized protein YlbG, UPF0298 family</fullName>
    </submittedName>
</protein>
<feature type="region of interest" description="Disordered" evidence="2">
    <location>
        <begin position="69"/>
        <end position="94"/>
    </location>
</feature>
<dbReference type="RefSeq" id="WP_090397264.1">
    <property type="nucleotide sequence ID" value="NZ_FNEN01000004.1"/>
</dbReference>
<dbReference type="AlphaFoldDB" id="A0A1G8MFC4"/>
<dbReference type="EMBL" id="FNEN01000004">
    <property type="protein sequence ID" value="SDI66020.1"/>
    <property type="molecule type" value="Genomic_DNA"/>
</dbReference>
<dbReference type="PIRSF" id="PIRSF031653">
    <property type="entry name" value="UCP031653"/>
    <property type="match status" value="1"/>
</dbReference>
<dbReference type="Proteomes" id="UP000198853">
    <property type="component" value="Unassembled WGS sequence"/>
</dbReference>
<reference evidence="3 4" key="1">
    <citation type="submission" date="2016-10" db="EMBL/GenBank/DDBJ databases">
        <authorList>
            <person name="de Groot N.N."/>
        </authorList>
    </citation>
    <scope>NUCLEOTIDE SEQUENCE [LARGE SCALE GENOMIC DNA]</scope>
    <source>
        <strain evidence="3 4">DSM 21771</strain>
    </source>
</reference>
<keyword evidence="1" id="KW-0963">Cytoplasm</keyword>
<organism evidence="3 4">
    <name type="scientific">Natribacillus halophilus</name>
    <dbReference type="NCBI Taxonomy" id="549003"/>
    <lineage>
        <taxon>Bacteria</taxon>
        <taxon>Bacillati</taxon>
        <taxon>Bacillota</taxon>
        <taxon>Bacilli</taxon>
        <taxon>Bacillales</taxon>
        <taxon>Bacillaceae</taxon>
        <taxon>Natribacillus</taxon>
    </lineage>
</organism>
<name>A0A1G8MFC4_9BACI</name>
<accession>A0A1G8MFC4</accession>
<evidence type="ECO:0000313" key="4">
    <source>
        <dbReference type="Proteomes" id="UP000198853"/>
    </source>
</evidence>
<evidence type="ECO:0000313" key="3">
    <source>
        <dbReference type="EMBL" id="SDI66020.1"/>
    </source>
</evidence>
<gene>
    <name evidence="3" type="ORF">SAMN04488123_104109</name>
</gene>
<evidence type="ECO:0000256" key="2">
    <source>
        <dbReference type="SAM" id="MobiDB-lite"/>
    </source>
</evidence>